<name>A0AAU7U6E9_9DEIO</name>
<protein>
    <submittedName>
        <fullName evidence="2">Uncharacterized protein</fullName>
    </submittedName>
</protein>
<keyword evidence="1" id="KW-0732">Signal</keyword>
<dbReference type="RefSeq" id="WP_350241834.1">
    <property type="nucleotide sequence ID" value="NZ_CP158298.1"/>
</dbReference>
<dbReference type="EMBL" id="CP158298">
    <property type="protein sequence ID" value="XBV83945.1"/>
    <property type="molecule type" value="Genomic_DNA"/>
</dbReference>
<organism evidence="2">
    <name type="scientific">Deinococcus sonorensis KR-87</name>
    <dbReference type="NCBI Taxonomy" id="694439"/>
    <lineage>
        <taxon>Bacteria</taxon>
        <taxon>Thermotogati</taxon>
        <taxon>Deinococcota</taxon>
        <taxon>Deinococci</taxon>
        <taxon>Deinococcales</taxon>
        <taxon>Deinococcaceae</taxon>
        <taxon>Deinococcus</taxon>
    </lineage>
</organism>
<keyword evidence="2" id="KW-0614">Plasmid</keyword>
<evidence type="ECO:0000256" key="1">
    <source>
        <dbReference type="SAM" id="SignalP"/>
    </source>
</evidence>
<feature type="chain" id="PRO_5043952718" evidence="1">
    <location>
        <begin position="29"/>
        <end position="171"/>
    </location>
</feature>
<geneLocation type="plasmid" evidence="2">
    <name>pDson03</name>
</geneLocation>
<feature type="signal peptide" evidence="1">
    <location>
        <begin position="1"/>
        <end position="28"/>
    </location>
</feature>
<accession>A0AAU7U6E9</accession>
<dbReference type="AlphaFoldDB" id="A0AAU7U6E9"/>
<gene>
    <name evidence="2" type="ORF">ABOD76_04450</name>
</gene>
<dbReference type="KEGG" id="dsc:ABOD76_04450"/>
<proteinExistence type="predicted"/>
<reference evidence="2" key="1">
    <citation type="submission" date="2024-06" db="EMBL/GenBank/DDBJ databases">
        <title>Draft Genome Sequence of Deinococcus sonorensis Type Strain KR-87, a Biofilm Producing Representative of the Genus Deinococcus.</title>
        <authorList>
            <person name="Boren L.S."/>
            <person name="Grosso R.A."/>
            <person name="Hugenberg-Cox A.N."/>
            <person name="Hill J.T.E."/>
            <person name="Albert C.M."/>
            <person name="Tuohy J.M."/>
        </authorList>
    </citation>
    <scope>NUCLEOTIDE SEQUENCE</scope>
    <source>
        <strain evidence="2">KR-87</strain>
        <plasmid evidence="2">pDson03</plasmid>
    </source>
</reference>
<evidence type="ECO:0000313" key="2">
    <source>
        <dbReference type="EMBL" id="XBV83945.1"/>
    </source>
</evidence>
<sequence>MTRRVSNVYRTVALLTGALLLTPQAGHALVVTHPASDLPGAGQPALAPAPVGRFFDTVGEAAQAADAQAEQRQQLAQALLGFSTHSASADRCMTLREALAGYLQELGFTPSWQLNVQSGARHYEVWFGPDLNASVLLTSWMDGALMSMQTNLQLGPLDVGDAVALSGRPAR</sequence>